<proteinExistence type="predicted"/>
<sequence length="42" mass="5256">MKKSEYWHQKFLQTPVGYENLAYYRFQQYEYYLKLEGVELNG</sequence>
<name>A0ABW1UBB3_9LACO</name>
<accession>A0ABW1UBB3</accession>
<dbReference type="Proteomes" id="UP001596258">
    <property type="component" value="Unassembled WGS sequence"/>
</dbReference>
<evidence type="ECO:0000313" key="1">
    <source>
        <dbReference type="EMBL" id="MFC6290638.1"/>
    </source>
</evidence>
<organism evidence="1 2">
    <name type="scientific">Levilactobacillus angrenensis</name>
    <dbReference type="NCBI Taxonomy" id="2486020"/>
    <lineage>
        <taxon>Bacteria</taxon>
        <taxon>Bacillati</taxon>
        <taxon>Bacillota</taxon>
        <taxon>Bacilli</taxon>
        <taxon>Lactobacillales</taxon>
        <taxon>Lactobacillaceae</taxon>
        <taxon>Levilactobacillus</taxon>
    </lineage>
</organism>
<protein>
    <submittedName>
        <fullName evidence="1">Uncharacterized protein</fullName>
    </submittedName>
</protein>
<keyword evidence="2" id="KW-1185">Reference proteome</keyword>
<comment type="caution">
    <text evidence="1">The sequence shown here is derived from an EMBL/GenBank/DDBJ whole genome shotgun (WGS) entry which is preliminary data.</text>
</comment>
<gene>
    <name evidence="1" type="ORF">ACFP1M_10695</name>
</gene>
<reference evidence="2" key="1">
    <citation type="journal article" date="2019" name="Int. J. Syst. Evol. Microbiol.">
        <title>The Global Catalogue of Microorganisms (GCM) 10K type strain sequencing project: providing services to taxonomists for standard genome sequencing and annotation.</title>
        <authorList>
            <consortium name="The Broad Institute Genomics Platform"/>
            <consortium name="The Broad Institute Genome Sequencing Center for Infectious Disease"/>
            <person name="Wu L."/>
            <person name="Ma J."/>
        </authorList>
    </citation>
    <scope>NUCLEOTIDE SEQUENCE [LARGE SCALE GENOMIC DNA]</scope>
    <source>
        <strain evidence="2">CCM 8893</strain>
    </source>
</reference>
<evidence type="ECO:0000313" key="2">
    <source>
        <dbReference type="Proteomes" id="UP001596258"/>
    </source>
</evidence>
<dbReference type="EMBL" id="JBHSSO010000069">
    <property type="protein sequence ID" value="MFC6290638.1"/>
    <property type="molecule type" value="Genomic_DNA"/>
</dbReference>
<dbReference type="RefSeq" id="WP_263853773.1">
    <property type="nucleotide sequence ID" value="NZ_JBHSSO010000069.1"/>
</dbReference>